<sequence>MNIFSIFKKDQDSTDEHTSPVLPWENRPSIFGVLKSNLDENHDPIQQEMTLPDEDRMHGEGSQLQWAAGARDGVLSYHTNDDNLNQKATEMAWLVKAIAENNHLKDLTLLYDILMRDDVLHYLDATIEKILTLSVRVQPYLHNYARWLAFESPDRGAVKFGIALLGLIGDKEDLENICVIGSHDEFTLFAEVAIVQMSDNPEGTLWRLAKKVHGWGRIHIVRRLLHTKDEGIKQWLMREGFRNTVMNEYLAYQCAVAGNLRAELMYKDIDDVTLHAAGDIIQALINPGPMEGIDDYDDGAVVIHQYLSHLTYRANTLSQYLLLQDLSKFLQDEKADWDARKDYGWSEDFRADLLIDIHTILAKPHWKEVLHAAINEGNPSQMWDIAKVADFLQVDTWDWCWSRLQEFPTDEASWYLVMKRMTAERLPMVLTFAEQNIPLSQIATGASKELGFHKNFLIHRCLDCILLKLGDFPEYAQNGFEFVKTGLLSPVIRNRNNAVKVLERWGKENWLMGTKEILSQAAYIEPNEDVGYKMLDLLEQ</sequence>
<reference evidence="1 2" key="1">
    <citation type="submission" date="2018-06" db="EMBL/GenBank/DDBJ databases">
        <title>Genomic Encyclopedia of Archaeal and Bacterial Type Strains, Phase II (KMG-II): from individual species to whole genera.</title>
        <authorList>
            <person name="Goeker M."/>
        </authorList>
    </citation>
    <scope>NUCLEOTIDE SEQUENCE [LARGE SCALE GENOMIC DNA]</scope>
    <source>
        <strain evidence="1 2">DSM 23857</strain>
    </source>
</reference>
<protein>
    <recommendedName>
        <fullName evidence="3">Limonene hydroxylase</fullName>
    </recommendedName>
</protein>
<organism evidence="1 2">
    <name type="scientific">Chitinophaga skermanii</name>
    <dbReference type="NCBI Taxonomy" id="331697"/>
    <lineage>
        <taxon>Bacteria</taxon>
        <taxon>Pseudomonadati</taxon>
        <taxon>Bacteroidota</taxon>
        <taxon>Chitinophagia</taxon>
        <taxon>Chitinophagales</taxon>
        <taxon>Chitinophagaceae</taxon>
        <taxon>Chitinophaga</taxon>
    </lineage>
</organism>
<evidence type="ECO:0008006" key="3">
    <source>
        <dbReference type="Google" id="ProtNLM"/>
    </source>
</evidence>
<accession>A0A327QUT4</accession>
<evidence type="ECO:0000313" key="1">
    <source>
        <dbReference type="EMBL" id="RAJ08436.1"/>
    </source>
</evidence>
<keyword evidence="2" id="KW-1185">Reference proteome</keyword>
<dbReference type="Proteomes" id="UP000249547">
    <property type="component" value="Unassembled WGS sequence"/>
</dbReference>
<proteinExistence type="predicted"/>
<dbReference type="OrthoDB" id="8402552at2"/>
<gene>
    <name evidence="1" type="ORF">LX64_01087</name>
</gene>
<name>A0A327QUT4_9BACT</name>
<evidence type="ECO:0000313" key="2">
    <source>
        <dbReference type="Proteomes" id="UP000249547"/>
    </source>
</evidence>
<dbReference type="RefSeq" id="WP_111596589.1">
    <property type="nucleotide sequence ID" value="NZ_QLLL01000002.1"/>
</dbReference>
<dbReference type="AlphaFoldDB" id="A0A327QUT4"/>
<comment type="caution">
    <text evidence="1">The sequence shown here is derived from an EMBL/GenBank/DDBJ whole genome shotgun (WGS) entry which is preliminary data.</text>
</comment>
<dbReference type="EMBL" id="QLLL01000002">
    <property type="protein sequence ID" value="RAJ08436.1"/>
    <property type="molecule type" value="Genomic_DNA"/>
</dbReference>